<gene>
    <name evidence="2" type="ORF">GLOTRDRAFT_126006</name>
</gene>
<dbReference type="KEGG" id="gtr:GLOTRDRAFT_126006"/>
<dbReference type="OrthoDB" id="2964597at2759"/>
<dbReference type="RefSeq" id="XP_007862623.1">
    <property type="nucleotide sequence ID" value="XM_007864432.1"/>
</dbReference>
<dbReference type="HOGENOM" id="CLU_771727_0_0_1"/>
<dbReference type="GeneID" id="19301309"/>
<evidence type="ECO:0000313" key="2">
    <source>
        <dbReference type="EMBL" id="EPQ59708.1"/>
    </source>
</evidence>
<dbReference type="Proteomes" id="UP000030669">
    <property type="component" value="Unassembled WGS sequence"/>
</dbReference>
<sequence>MDGVYHFFPPGPEGPDGNHAGGLTPSDSGDSLNNGISTWSAQSSNILARLKNRVATTGLGSLFSNSNSGYQAVQRGALEFGPDLDSQIVTLAPADCAAAGTQLQESQSLSPSTTLAGSLHAKSVSSDSRSSLSTCYSEQTCISVPDSQSQVHQRTFTWFTEDECRDERLEEIKRGKQPAKPIDYDTLLADITNDRLGLQESHTPAAVEDDIGEWVGLEYTLELSRRDRRPSELHTPTPGEHSKSRESWAAIRKGAVDPLRAEEDYLQWVSWRRTLDAQQFDRRSRERALLYLDERRIRDWLASHRAGVASPRDMKLLRDNLASITDRRPDPYIPARKHTLAWRLKRSRSCGCLRELRRD</sequence>
<proteinExistence type="predicted"/>
<keyword evidence="3" id="KW-1185">Reference proteome</keyword>
<feature type="region of interest" description="Disordered" evidence="1">
    <location>
        <begin position="8"/>
        <end position="35"/>
    </location>
</feature>
<accession>S7QKE1</accession>
<dbReference type="EMBL" id="KB469297">
    <property type="protein sequence ID" value="EPQ59708.1"/>
    <property type="molecule type" value="Genomic_DNA"/>
</dbReference>
<name>S7QKE1_GLOTA</name>
<evidence type="ECO:0000256" key="1">
    <source>
        <dbReference type="SAM" id="MobiDB-lite"/>
    </source>
</evidence>
<reference evidence="2 3" key="1">
    <citation type="journal article" date="2012" name="Science">
        <title>The Paleozoic origin of enzymatic lignin decomposition reconstructed from 31 fungal genomes.</title>
        <authorList>
            <person name="Floudas D."/>
            <person name="Binder M."/>
            <person name="Riley R."/>
            <person name="Barry K."/>
            <person name="Blanchette R.A."/>
            <person name="Henrissat B."/>
            <person name="Martinez A.T."/>
            <person name="Otillar R."/>
            <person name="Spatafora J.W."/>
            <person name="Yadav J.S."/>
            <person name="Aerts A."/>
            <person name="Benoit I."/>
            <person name="Boyd A."/>
            <person name="Carlson A."/>
            <person name="Copeland A."/>
            <person name="Coutinho P.M."/>
            <person name="de Vries R.P."/>
            <person name="Ferreira P."/>
            <person name="Findley K."/>
            <person name="Foster B."/>
            <person name="Gaskell J."/>
            <person name="Glotzer D."/>
            <person name="Gorecki P."/>
            <person name="Heitman J."/>
            <person name="Hesse C."/>
            <person name="Hori C."/>
            <person name="Igarashi K."/>
            <person name="Jurgens J.A."/>
            <person name="Kallen N."/>
            <person name="Kersten P."/>
            <person name="Kohler A."/>
            <person name="Kuees U."/>
            <person name="Kumar T.K.A."/>
            <person name="Kuo A."/>
            <person name="LaButti K."/>
            <person name="Larrondo L.F."/>
            <person name="Lindquist E."/>
            <person name="Ling A."/>
            <person name="Lombard V."/>
            <person name="Lucas S."/>
            <person name="Lundell T."/>
            <person name="Martin R."/>
            <person name="McLaughlin D.J."/>
            <person name="Morgenstern I."/>
            <person name="Morin E."/>
            <person name="Murat C."/>
            <person name="Nagy L.G."/>
            <person name="Nolan M."/>
            <person name="Ohm R.A."/>
            <person name="Patyshakuliyeva A."/>
            <person name="Rokas A."/>
            <person name="Ruiz-Duenas F.J."/>
            <person name="Sabat G."/>
            <person name="Salamov A."/>
            <person name="Samejima M."/>
            <person name="Schmutz J."/>
            <person name="Slot J.C."/>
            <person name="St John F."/>
            <person name="Stenlid J."/>
            <person name="Sun H."/>
            <person name="Sun S."/>
            <person name="Syed K."/>
            <person name="Tsang A."/>
            <person name="Wiebenga A."/>
            <person name="Young D."/>
            <person name="Pisabarro A."/>
            <person name="Eastwood D.C."/>
            <person name="Martin F."/>
            <person name="Cullen D."/>
            <person name="Grigoriev I.V."/>
            <person name="Hibbett D.S."/>
        </authorList>
    </citation>
    <scope>NUCLEOTIDE SEQUENCE [LARGE SCALE GENOMIC DNA]</scope>
    <source>
        <strain evidence="2 3">ATCC 11539</strain>
    </source>
</reference>
<evidence type="ECO:0000313" key="3">
    <source>
        <dbReference type="Proteomes" id="UP000030669"/>
    </source>
</evidence>
<organism evidence="2 3">
    <name type="scientific">Gloeophyllum trabeum (strain ATCC 11539 / FP-39264 / Madison 617)</name>
    <name type="common">Brown rot fungus</name>
    <dbReference type="NCBI Taxonomy" id="670483"/>
    <lineage>
        <taxon>Eukaryota</taxon>
        <taxon>Fungi</taxon>
        <taxon>Dikarya</taxon>
        <taxon>Basidiomycota</taxon>
        <taxon>Agaricomycotina</taxon>
        <taxon>Agaricomycetes</taxon>
        <taxon>Gloeophyllales</taxon>
        <taxon>Gloeophyllaceae</taxon>
        <taxon>Gloeophyllum</taxon>
    </lineage>
</organism>
<feature type="region of interest" description="Disordered" evidence="1">
    <location>
        <begin position="227"/>
        <end position="247"/>
    </location>
</feature>
<dbReference type="AlphaFoldDB" id="S7QKE1"/>
<protein>
    <submittedName>
        <fullName evidence="2">Uncharacterized protein</fullName>
    </submittedName>
</protein>
<feature type="compositionally biased region" description="Polar residues" evidence="1">
    <location>
        <begin position="25"/>
        <end position="35"/>
    </location>
</feature>
<dbReference type="eggNOG" id="ENOG502SRKN">
    <property type="taxonomic scope" value="Eukaryota"/>
</dbReference>